<keyword evidence="2" id="KW-1185">Reference proteome</keyword>
<reference evidence="1 2" key="1">
    <citation type="submission" date="2023-09" db="EMBL/GenBank/DDBJ databases">
        <title>Whole genome shotgun sequencing (WGS) of Bosea sp. ZW T0_25, isolated from stored onions (Allium cepa).</title>
        <authorList>
            <person name="Stoll D.A."/>
            <person name="Huch M."/>
        </authorList>
    </citation>
    <scope>NUCLEOTIDE SEQUENCE [LARGE SCALE GENOMIC DNA]</scope>
    <source>
        <strain evidence="1 2">ZW T0_25</strain>
    </source>
</reference>
<dbReference type="InterPro" id="IPR036513">
    <property type="entry name" value="STAS_dom_sf"/>
</dbReference>
<organism evidence="1 2">
    <name type="scientific">Bosea rubneri</name>
    <dbReference type="NCBI Taxonomy" id="3075434"/>
    <lineage>
        <taxon>Bacteria</taxon>
        <taxon>Pseudomonadati</taxon>
        <taxon>Pseudomonadota</taxon>
        <taxon>Alphaproteobacteria</taxon>
        <taxon>Hyphomicrobiales</taxon>
        <taxon>Boseaceae</taxon>
        <taxon>Bosea</taxon>
    </lineage>
</organism>
<dbReference type="Gene3D" id="3.40.50.10600">
    <property type="entry name" value="SpoIIaa-like domains"/>
    <property type="match status" value="1"/>
</dbReference>
<comment type="caution">
    <text evidence="1">The sequence shown here is derived from an EMBL/GenBank/DDBJ whole genome shotgun (WGS) entry which is preliminary data.</text>
</comment>
<dbReference type="RefSeq" id="WP_316020366.1">
    <property type="nucleotide sequence ID" value="NZ_JAWDID010000044.1"/>
</dbReference>
<evidence type="ECO:0000313" key="2">
    <source>
        <dbReference type="Proteomes" id="UP001254257"/>
    </source>
</evidence>
<dbReference type="InterPro" id="IPR021866">
    <property type="entry name" value="SpoIIAA-like"/>
</dbReference>
<protein>
    <submittedName>
        <fullName evidence="1">STAS/SEC14 domain-containing protein</fullName>
    </submittedName>
</protein>
<dbReference type="Proteomes" id="UP001254257">
    <property type="component" value="Unassembled WGS sequence"/>
</dbReference>
<proteinExistence type="predicted"/>
<dbReference type="Pfam" id="PF11964">
    <property type="entry name" value="SpoIIAA-like"/>
    <property type="match status" value="1"/>
</dbReference>
<dbReference type="InterPro" id="IPR038396">
    <property type="entry name" value="SpoIIAA-like_sf"/>
</dbReference>
<accession>A0ABU3SCT6</accession>
<name>A0ABU3SCT6_9HYPH</name>
<dbReference type="SUPFAM" id="SSF52091">
    <property type="entry name" value="SpoIIaa-like"/>
    <property type="match status" value="1"/>
</dbReference>
<sequence>MLQIDLLGDDGIVVLTPHGALESGDFERLSGVVDPYLAANGTLKGLMVDAASFPGWDGIGALISHVKFVMGHHRRVARVAVVSDSELLKLAPHVAKHFVAAEVRQFPSGDKALALGWLKGAMPAQP</sequence>
<gene>
    <name evidence="1" type="ORF">RKE40_22095</name>
</gene>
<dbReference type="EMBL" id="JAWDID010000044">
    <property type="protein sequence ID" value="MDU0342598.1"/>
    <property type="molecule type" value="Genomic_DNA"/>
</dbReference>
<evidence type="ECO:0000313" key="1">
    <source>
        <dbReference type="EMBL" id="MDU0342598.1"/>
    </source>
</evidence>